<dbReference type="AlphaFoldDB" id="A0A8J9X4U1"/>
<dbReference type="Gene3D" id="3.90.180.10">
    <property type="entry name" value="Medium-chain alcohol dehydrogenases, catalytic domain"/>
    <property type="match status" value="1"/>
</dbReference>
<dbReference type="InterPro" id="IPR047122">
    <property type="entry name" value="Trans-enoyl_RdTase-like"/>
</dbReference>
<dbReference type="Gene3D" id="3.40.50.720">
    <property type="entry name" value="NAD(P)-binding Rossmann-like Domain"/>
    <property type="match status" value="1"/>
</dbReference>
<dbReference type="Pfam" id="PF00107">
    <property type="entry name" value="ADH_zinc_N"/>
    <property type="match status" value="1"/>
</dbReference>
<dbReference type="Proteomes" id="UP000836788">
    <property type="component" value="Chromosome 20"/>
</dbReference>
<gene>
    <name evidence="2" type="ORF">PTTT1_LOCUS30140</name>
</gene>
<dbReference type="CDD" id="cd08249">
    <property type="entry name" value="enoyl_reductase_like"/>
    <property type="match status" value="1"/>
</dbReference>
<proteinExistence type="predicted"/>
<dbReference type="EMBL" id="OU594961">
    <property type="protein sequence ID" value="CAG9285769.1"/>
    <property type="molecule type" value="Genomic_DNA"/>
</dbReference>
<sequence length="343" mass="36165">MKRIDLVKTGGFQAGVHLRTQFNVPVPAPNAHQVLLQVKASAVNPVDWKMAEYGFLLPDPLPAALGCDVAGVVVKASGTHAHLLGQRVVTYLGANKAQSTVDQGAYVEQVVVDADLVAALPDAMSFAEATTFPVGALTADLLLRELSLQKGDWVLVWGASSSVGYFAVQRALARGYRVIAVASGSHEAALTELHVTAFVDYRKGDVVAQILAVGGDEPLVLNGAVDCIGGPDTFGTCAQLVHDAFGPGDTDTRTTTLVVSTTNSMGLPTPPGNVQARPVDLGTALDKAETREFVRTALPEIIRECRAMKVRSVVGPMAAETVQEAFQVNKDGVSGEKVVIEWN</sequence>
<dbReference type="SMART" id="SM00829">
    <property type="entry name" value="PKS_ER"/>
    <property type="match status" value="1"/>
</dbReference>
<name>A0A8J9X4U1_PHATR</name>
<feature type="domain" description="Enoyl reductase (ER)" evidence="1">
    <location>
        <begin position="11"/>
        <end position="340"/>
    </location>
</feature>
<protein>
    <recommendedName>
        <fullName evidence="1">Enoyl reductase (ER) domain-containing protein</fullName>
    </recommendedName>
</protein>
<dbReference type="PANTHER" id="PTHR45348:SF2">
    <property type="entry name" value="ZINC-TYPE ALCOHOL DEHYDROGENASE-LIKE PROTEIN C2E1P3.01"/>
    <property type="match status" value="1"/>
</dbReference>
<dbReference type="GO" id="GO:0016651">
    <property type="term" value="F:oxidoreductase activity, acting on NAD(P)H"/>
    <property type="evidence" value="ECO:0007669"/>
    <property type="project" value="InterPro"/>
</dbReference>
<dbReference type="InterPro" id="IPR020843">
    <property type="entry name" value="ER"/>
</dbReference>
<dbReference type="Pfam" id="PF08240">
    <property type="entry name" value="ADH_N"/>
    <property type="match status" value="1"/>
</dbReference>
<evidence type="ECO:0000313" key="2">
    <source>
        <dbReference type="EMBL" id="CAG9285769.1"/>
    </source>
</evidence>
<dbReference type="SUPFAM" id="SSF50129">
    <property type="entry name" value="GroES-like"/>
    <property type="match status" value="1"/>
</dbReference>
<dbReference type="PANTHER" id="PTHR45348">
    <property type="entry name" value="HYPOTHETICAL OXIDOREDUCTASE (EUROFUNG)"/>
    <property type="match status" value="1"/>
</dbReference>
<dbReference type="InterPro" id="IPR013154">
    <property type="entry name" value="ADH-like_N"/>
</dbReference>
<reference evidence="2" key="1">
    <citation type="submission" date="2022-02" db="EMBL/GenBank/DDBJ databases">
        <authorList>
            <person name="Giguere J D."/>
        </authorList>
    </citation>
    <scope>NUCLEOTIDE SEQUENCE</scope>
    <source>
        <strain evidence="2">CCAP 1055/1</strain>
    </source>
</reference>
<dbReference type="InterPro" id="IPR036291">
    <property type="entry name" value="NAD(P)-bd_dom_sf"/>
</dbReference>
<dbReference type="InterPro" id="IPR013149">
    <property type="entry name" value="ADH-like_C"/>
</dbReference>
<accession>A0A8J9X4U1</accession>
<dbReference type="InterPro" id="IPR011032">
    <property type="entry name" value="GroES-like_sf"/>
</dbReference>
<organism evidence="2">
    <name type="scientific">Phaeodactylum tricornutum</name>
    <name type="common">Diatom</name>
    <dbReference type="NCBI Taxonomy" id="2850"/>
    <lineage>
        <taxon>Eukaryota</taxon>
        <taxon>Sar</taxon>
        <taxon>Stramenopiles</taxon>
        <taxon>Ochrophyta</taxon>
        <taxon>Bacillariophyta</taxon>
        <taxon>Bacillariophyceae</taxon>
        <taxon>Bacillariophycidae</taxon>
        <taxon>Naviculales</taxon>
        <taxon>Phaeodactylaceae</taxon>
        <taxon>Phaeodactylum</taxon>
    </lineage>
</organism>
<dbReference type="SUPFAM" id="SSF51735">
    <property type="entry name" value="NAD(P)-binding Rossmann-fold domains"/>
    <property type="match status" value="1"/>
</dbReference>
<evidence type="ECO:0000259" key="1">
    <source>
        <dbReference type="SMART" id="SM00829"/>
    </source>
</evidence>